<feature type="transmembrane region" description="Helical" evidence="1">
    <location>
        <begin position="83"/>
        <end position="104"/>
    </location>
</feature>
<feature type="chain" id="PRO_5011563759" description="DUF1772 domain-containing protein" evidence="2">
    <location>
        <begin position="20"/>
        <end position="146"/>
    </location>
</feature>
<evidence type="ECO:0000313" key="4">
    <source>
        <dbReference type="Proteomes" id="UP000199682"/>
    </source>
</evidence>
<evidence type="ECO:0000256" key="1">
    <source>
        <dbReference type="SAM" id="Phobius"/>
    </source>
</evidence>
<proteinExistence type="predicted"/>
<reference evidence="4" key="1">
    <citation type="submission" date="2016-10" db="EMBL/GenBank/DDBJ databases">
        <authorList>
            <person name="Varghese N."/>
            <person name="Submissions S."/>
        </authorList>
    </citation>
    <scope>NUCLEOTIDE SEQUENCE [LARGE SCALE GENOMIC DNA]</scope>
    <source>
        <strain evidence="4">DSM 44796</strain>
    </source>
</reference>
<keyword evidence="1" id="KW-1133">Transmembrane helix</keyword>
<keyword evidence="1" id="KW-0812">Transmembrane</keyword>
<gene>
    <name evidence="3" type="ORF">SAMN04488074_14512</name>
</gene>
<feature type="transmembrane region" description="Helical" evidence="1">
    <location>
        <begin position="59"/>
        <end position="76"/>
    </location>
</feature>
<dbReference type="AlphaFoldDB" id="A0A1H0AAM1"/>
<evidence type="ECO:0000313" key="3">
    <source>
        <dbReference type="EMBL" id="SDN30668.1"/>
    </source>
</evidence>
<sequence length="146" mass="15004">MRKVVGVVLFGLAAAAAVAATFLPFSELLISLAPGQPQTTYVTTGWSTRFGGTRDEHGPLFAIPIVVAAAAVLAGVRWRKAAFAGAAALAGVTGMLFVYLLNAISFHKEGNIAIDPALEAGFGNGIWVLISAVVLAFGAVVVHPDD</sequence>
<protein>
    <recommendedName>
        <fullName evidence="5">DUF1772 domain-containing protein</fullName>
    </recommendedName>
</protein>
<organism evidence="3 4">
    <name type="scientific">Lentzea albidocapillata subsp. violacea</name>
    <dbReference type="NCBI Taxonomy" id="128104"/>
    <lineage>
        <taxon>Bacteria</taxon>
        <taxon>Bacillati</taxon>
        <taxon>Actinomycetota</taxon>
        <taxon>Actinomycetes</taxon>
        <taxon>Pseudonocardiales</taxon>
        <taxon>Pseudonocardiaceae</taxon>
        <taxon>Lentzea</taxon>
    </lineage>
</organism>
<evidence type="ECO:0000256" key="2">
    <source>
        <dbReference type="SAM" id="SignalP"/>
    </source>
</evidence>
<dbReference type="Proteomes" id="UP000199682">
    <property type="component" value="Unassembled WGS sequence"/>
</dbReference>
<name>A0A1H0AAM1_9PSEU</name>
<feature type="signal peptide" evidence="2">
    <location>
        <begin position="1"/>
        <end position="19"/>
    </location>
</feature>
<keyword evidence="2" id="KW-0732">Signal</keyword>
<keyword evidence="1" id="KW-0472">Membrane</keyword>
<feature type="transmembrane region" description="Helical" evidence="1">
    <location>
        <begin position="124"/>
        <end position="142"/>
    </location>
</feature>
<dbReference type="RefSeq" id="WP_090015529.1">
    <property type="nucleotide sequence ID" value="NZ_FNET01000045.1"/>
</dbReference>
<evidence type="ECO:0008006" key="5">
    <source>
        <dbReference type="Google" id="ProtNLM"/>
    </source>
</evidence>
<accession>A0A1H0AAM1</accession>
<dbReference type="EMBL" id="FNET01000045">
    <property type="protein sequence ID" value="SDN30668.1"/>
    <property type="molecule type" value="Genomic_DNA"/>
</dbReference>